<organism evidence="1 2">
    <name type="scientific">Candidatus Scybalocola faecigallinarum</name>
    <dbReference type="NCBI Taxonomy" id="2840941"/>
    <lineage>
        <taxon>Bacteria</taxon>
        <taxon>Bacillati</taxon>
        <taxon>Bacillota</taxon>
        <taxon>Clostridia</taxon>
        <taxon>Lachnospirales</taxon>
        <taxon>Lachnospiraceae</taxon>
        <taxon>Lachnospiraceae incertae sedis</taxon>
        <taxon>Candidatus Scybalocola (ex Gilroy et al. 2021)</taxon>
    </lineage>
</organism>
<dbReference type="AlphaFoldDB" id="A0A9D1F4P6"/>
<evidence type="ECO:0000313" key="1">
    <source>
        <dbReference type="EMBL" id="HIS47304.1"/>
    </source>
</evidence>
<dbReference type="EMBL" id="DVIT01000026">
    <property type="protein sequence ID" value="HIS47304.1"/>
    <property type="molecule type" value="Genomic_DNA"/>
</dbReference>
<proteinExistence type="predicted"/>
<accession>A0A9D1F4P6</accession>
<comment type="caution">
    <text evidence="1">The sequence shown here is derived from an EMBL/GenBank/DDBJ whole genome shotgun (WGS) entry which is preliminary data.</text>
</comment>
<protein>
    <submittedName>
        <fullName evidence="1">Uncharacterized protein</fullName>
    </submittedName>
</protein>
<name>A0A9D1F4P6_9FIRM</name>
<reference evidence="1" key="1">
    <citation type="submission" date="2020-10" db="EMBL/GenBank/DDBJ databases">
        <authorList>
            <person name="Gilroy R."/>
        </authorList>
    </citation>
    <scope>NUCLEOTIDE SEQUENCE</scope>
    <source>
        <strain evidence="1">CHK178-757</strain>
    </source>
</reference>
<reference evidence="1" key="2">
    <citation type="journal article" date="2021" name="PeerJ">
        <title>Extensive microbial diversity within the chicken gut microbiome revealed by metagenomics and culture.</title>
        <authorList>
            <person name="Gilroy R."/>
            <person name="Ravi A."/>
            <person name="Getino M."/>
            <person name="Pursley I."/>
            <person name="Horton D.L."/>
            <person name="Alikhan N.F."/>
            <person name="Baker D."/>
            <person name="Gharbi K."/>
            <person name="Hall N."/>
            <person name="Watson M."/>
            <person name="Adriaenssens E.M."/>
            <person name="Foster-Nyarko E."/>
            <person name="Jarju S."/>
            <person name="Secka A."/>
            <person name="Antonio M."/>
            <person name="Oren A."/>
            <person name="Chaudhuri R.R."/>
            <person name="La Ragione R."/>
            <person name="Hildebrand F."/>
            <person name="Pallen M.J."/>
        </authorList>
    </citation>
    <scope>NUCLEOTIDE SEQUENCE</scope>
    <source>
        <strain evidence="1">CHK178-757</strain>
    </source>
</reference>
<dbReference type="Proteomes" id="UP000823927">
    <property type="component" value="Unassembled WGS sequence"/>
</dbReference>
<evidence type="ECO:0000313" key="2">
    <source>
        <dbReference type="Proteomes" id="UP000823927"/>
    </source>
</evidence>
<sequence length="125" mass="14592">MKIRSDFVTNSSSSSFILARKENLTEQQKEVIVDYVCENLLGNKMLTPNSTEAEIVDFFENMYVEDEKKQQQIRQALKEGKTIYYGAVIFEETEYHYGNLFQELWEKLEDCDSGEFTAIDGDLDY</sequence>
<gene>
    <name evidence="1" type="ORF">IAB46_07075</name>
</gene>